<organism evidence="10 11">
    <name type="scientific">Dissulfurirhabdus thermomarina</name>
    <dbReference type="NCBI Taxonomy" id="1765737"/>
    <lineage>
        <taxon>Bacteria</taxon>
        <taxon>Deltaproteobacteria</taxon>
        <taxon>Dissulfurirhabdaceae</taxon>
        <taxon>Dissulfurirhabdus</taxon>
    </lineage>
</organism>
<feature type="modified residue" description="N6-(pyridoxal phosphate)lysine" evidence="8 9">
    <location>
        <position position="295"/>
    </location>
</feature>
<dbReference type="Gene3D" id="3.90.1150.180">
    <property type="match status" value="1"/>
</dbReference>
<evidence type="ECO:0000256" key="4">
    <source>
        <dbReference type="ARBA" id="ARBA00022898"/>
    </source>
</evidence>
<comment type="pathway">
    <text evidence="8">Aminoacyl-tRNA biosynthesis; selenocysteinyl-tRNA(Sec) biosynthesis; selenocysteinyl-tRNA(Sec) from L-seryl-tRNA(Sec) (bacterial route): step 1/1.</text>
</comment>
<dbReference type="EC" id="2.9.1.1" evidence="8"/>
<dbReference type="SUPFAM" id="SSF53383">
    <property type="entry name" value="PLP-dependent transferases"/>
    <property type="match status" value="1"/>
</dbReference>
<comment type="cofactor">
    <cofactor evidence="1 8 9">
        <name>pyridoxal 5'-phosphate</name>
        <dbReference type="ChEBI" id="CHEBI:597326"/>
    </cofactor>
</comment>
<evidence type="ECO:0000256" key="5">
    <source>
        <dbReference type="ARBA" id="ARBA00022917"/>
    </source>
</evidence>
<evidence type="ECO:0000256" key="8">
    <source>
        <dbReference type="HAMAP-Rule" id="MF_00423"/>
    </source>
</evidence>
<dbReference type="InterPro" id="IPR004534">
    <property type="entry name" value="SelA_trans"/>
</dbReference>
<dbReference type="PANTHER" id="PTHR32328">
    <property type="entry name" value="L-SERYL-TRNA(SEC) SELENIUM TRANSFERASE"/>
    <property type="match status" value="1"/>
</dbReference>
<comment type="subcellular location">
    <subcellularLocation>
        <location evidence="8">Cytoplasm</location>
    </subcellularLocation>
</comment>
<keyword evidence="3 8" id="KW-0808">Transferase</keyword>
<dbReference type="HAMAP" id="MF_00423">
    <property type="entry name" value="SelA"/>
    <property type="match status" value="1"/>
</dbReference>
<dbReference type="UniPathway" id="UPA00906">
    <property type="reaction ID" value="UER00896"/>
</dbReference>
<evidence type="ECO:0000313" key="10">
    <source>
        <dbReference type="EMBL" id="NDY42099.1"/>
    </source>
</evidence>
<comment type="catalytic activity">
    <reaction evidence="8">
        <text>L-seryl-tRNA(Sec) + selenophosphate + H(+) = L-selenocysteinyl-tRNA(Sec) + phosphate</text>
        <dbReference type="Rhea" id="RHEA:22728"/>
        <dbReference type="Rhea" id="RHEA-COMP:9742"/>
        <dbReference type="Rhea" id="RHEA-COMP:9743"/>
        <dbReference type="ChEBI" id="CHEBI:15378"/>
        <dbReference type="ChEBI" id="CHEBI:16144"/>
        <dbReference type="ChEBI" id="CHEBI:43474"/>
        <dbReference type="ChEBI" id="CHEBI:78533"/>
        <dbReference type="ChEBI" id="CHEBI:78573"/>
        <dbReference type="EC" id="2.9.1.1"/>
    </reaction>
</comment>
<keyword evidence="2 8" id="KW-0963">Cytoplasm</keyword>
<dbReference type="GO" id="GO:0005737">
    <property type="term" value="C:cytoplasm"/>
    <property type="evidence" value="ECO:0007669"/>
    <property type="project" value="UniProtKB-SubCell"/>
</dbReference>
<keyword evidence="4 8" id="KW-0663">Pyridoxal phosphate</keyword>
<dbReference type="GO" id="GO:0004125">
    <property type="term" value="F:L-seryl-tRNA(Sec) selenium transferase activity"/>
    <property type="evidence" value="ECO:0007669"/>
    <property type="project" value="UniProtKB-UniRule"/>
</dbReference>
<evidence type="ECO:0000256" key="1">
    <source>
        <dbReference type="ARBA" id="ARBA00001933"/>
    </source>
</evidence>
<accession>A0A6N9TLV0</accession>
<dbReference type="GO" id="GO:0001717">
    <property type="term" value="P:conversion of seryl-tRNAsec to selenocys-tRNAsec"/>
    <property type="evidence" value="ECO:0007669"/>
    <property type="project" value="UniProtKB-UniRule"/>
</dbReference>
<gene>
    <name evidence="8" type="primary">selA</name>
    <name evidence="10" type="ORF">G3N55_04455</name>
</gene>
<protein>
    <recommendedName>
        <fullName evidence="8">L-seryl-tRNA(Sec) selenium transferase</fullName>
        <ecNumber evidence="8">2.9.1.1</ecNumber>
    </recommendedName>
    <alternativeName>
        <fullName evidence="8">Selenocysteine synthase</fullName>
        <shortName evidence="8">Sec synthase</shortName>
    </alternativeName>
    <alternativeName>
        <fullName evidence="8">Selenocysteinyl-tRNA(Sec) synthase</fullName>
    </alternativeName>
</protein>
<evidence type="ECO:0000313" key="11">
    <source>
        <dbReference type="Proteomes" id="UP000469346"/>
    </source>
</evidence>
<keyword evidence="11" id="KW-1185">Reference proteome</keyword>
<evidence type="ECO:0000256" key="7">
    <source>
        <dbReference type="ARBA" id="ARBA00044507"/>
    </source>
</evidence>
<dbReference type="GO" id="GO:0001514">
    <property type="term" value="P:selenocysteine incorporation"/>
    <property type="evidence" value="ECO:0007669"/>
    <property type="project" value="UniProtKB-UniRule"/>
</dbReference>
<dbReference type="Pfam" id="PF03841">
    <property type="entry name" value="SelA"/>
    <property type="match status" value="1"/>
</dbReference>
<dbReference type="Proteomes" id="UP000469346">
    <property type="component" value="Unassembled WGS sequence"/>
</dbReference>
<dbReference type="InterPro" id="IPR015424">
    <property type="entry name" value="PyrdxlP-dep_Trfase"/>
</dbReference>
<dbReference type="Gene3D" id="3.40.640.10">
    <property type="entry name" value="Type I PLP-dependent aspartate aminotransferase-like (Major domain)"/>
    <property type="match status" value="1"/>
</dbReference>
<comment type="function">
    <text evidence="8">Converts seryl-tRNA(Sec) to selenocysteinyl-tRNA(Sec) required for selenoprotein biosynthesis.</text>
</comment>
<evidence type="ECO:0000256" key="2">
    <source>
        <dbReference type="ARBA" id="ARBA00022490"/>
    </source>
</evidence>
<sequence>MAYTPHQQDLLRRLPKMDDLLERLPAEVPHPLKVLVCREAIEAARARIQASPEPDPAVADAAAILEAARRRLARRLRSSLRPVVNATGVVIHTNLGRSLLAPEVLPGLEAVAARYSNLEYNLESGRRGSRYSHVEEILLELTGAEAALVVNNNAAAVLITLETLAKGREVIVSRGELVEIGGSFRIPDVMARSGAILREVGATNRTHLRDYEGAIGEATALLLKVHQSNFQVVGFTASVPVADLKVLANRHGLPVVEDLGSGTLVDFAPYGLVHEPTVQESLAAGADLVTFSGDKLLGGPQAGIILGRRDLVDRIRANPLNRALRIDKLTLAALEGTLRLYRDPAEAARRLPTLRMLTAPAAGLKTRARRLARRLRALELPGLEVRVVETVARVGGGALPLQVLPSAAAALVPAEAGISIARLEAALRRHDPPVVARIEDDRLLFDVRTLLPGDEARIAEALAAAVAGGRPSP</sequence>
<dbReference type="InterPro" id="IPR018319">
    <property type="entry name" value="SelA-like"/>
</dbReference>
<name>A0A6N9TLV0_DISTH</name>
<evidence type="ECO:0000256" key="9">
    <source>
        <dbReference type="PIRSR" id="PIRSR618319-50"/>
    </source>
</evidence>
<keyword evidence="6 8" id="KW-0711">Selenium</keyword>
<dbReference type="PANTHER" id="PTHR32328:SF0">
    <property type="entry name" value="L-SERYL-TRNA(SEC) SELENIUM TRANSFERASE"/>
    <property type="match status" value="1"/>
</dbReference>
<dbReference type="EMBL" id="JAAGRR010000034">
    <property type="protein sequence ID" value="NDY42099.1"/>
    <property type="molecule type" value="Genomic_DNA"/>
</dbReference>
<evidence type="ECO:0000256" key="3">
    <source>
        <dbReference type="ARBA" id="ARBA00022679"/>
    </source>
</evidence>
<evidence type="ECO:0000256" key="6">
    <source>
        <dbReference type="ARBA" id="ARBA00023266"/>
    </source>
</evidence>
<dbReference type="InterPro" id="IPR015421">
    <property type="entry name" value="PyrdxlP-dep_Trfase_major"/>
</dbReference>
<comment type="caution">
    <text evidence="10">The sequence shown here is derived from an EMBL/GenBank/DDBJ whole genome shotgun (WGS) entry which is preliminary data.</text>
</comment>
<comment type="similarity">
    <text evidence="7 8">Belongs to the SelA family.</text>
</comment>
<dbReference type="RefSeq" id="WP_163298244.1">
    <property type="nucleotide sequence ID" value="NZ_JAAGRR010000034.1"/>
</dbReference>
<dbReference type="AlphaFoldDB" id="A0A6N9TLV0"/>
<dbReference type="NCBIfam" id="TIGR00474">
    <property type="entry name" value="selA"/>
    <property type="match status" value="1"/>
</dbReference>
<proteinExistence type="inferred from homology"/>
<reference evidence="10 11" key="1">
    <citation type="submission" date="2020-02" db="EMBL/GenBank/DDBJ databases">
        <title>Comparative genomics of sulfur disproportionating microorganisms.</title>
        <authorList>
            <person name="Ward L.M."/>
            <person name="Bertran E."/>
            <person name="Johnston D.T."/>
        </authorList>
    </citation>
    <scope>NUCLEOTIDE SEQUENCE [LARGE SCALE GENOMIC DNA]</scope>
    <source>
        <strain evidence="10 11">DSM 100025</strain>
    </source>
</reference>
<keyword evidence="5 8" id="KW-0648">Protein biosynthesis</keyword>